<dbReference type="EMBL" id="CAINUL010000002">
    <property type="protein sequence ID" value="CAD0107966.1"/>
    <property type="molecule type" value="Genomic_DNA"/>
</dbReference>
<dbReference type="SUPFAM" id="SSF54695">
    <property type="entry name" value="POZ domain"/>
    <property type="match status" value="1"/>
</dbReference>
<dbReference type="Pfam" id="PF00651">
    <property type="entry name" value="BTB"/>
    <property type="match status" value="1"/>
</dbReference>
<dbReference type="OrthoDB" id="6359816at2759"/>
<proteinExistence type="predicted"/>
<name>A0A9N8KC28_9PEZI</name>
<dbReference type="AlphaFoldDB" id="A0A9N8KC28"/>
<dbReference type="InterPro" id="IPR011333">
    <property type="entry name" value="SKP1/BTB/POZ_sf"/>
</dbReference>
<evidence type="ECO:0000259" key="1">
    <source>
        <dbReference type="Pfam" id="PF00651"/>
    </source>
</evidence>
<accession>A0A9N8KC28</accession>
<dbReference type="Gene3D" id="3.30.710.10">
    <property type="entry name" value="Potassium Channel Kv1.1, Chain A"/>
    <property type="match status" value="1"/>
</dbReference>
<keyword evidence="3" id="KW-1185">Reference proteome</keyword>
<comment type="caution">
    <text evidence="2">The sequence shown here is derived from an EMBL/GenBank/DDBJ whole genome shotgun (WGS) entry which is preliminary data.</text>
</comment>
<organism evidence="2 3">
    <name type="scientific">Aureobasidium uvarum</name>
    <dbReference type="NCBI Taxonomy" id="2773716"/>
    <lineage>
        <taxon>Eukaryota</taxon>
        <taxon>Fungi</taxon>
        <taxon>Dikarya</taxon>
        <taxon>Ascomycota</taxon>
        <taxon>Pezizomycotina</taxon>
        <taxon>Dothideomycetes</taxon>
        <taxon>Dothideomycetidae</taxon>
        <taxon>Dothideales</taxon>
        <taxon>Saccotheciaceae</taxon>
        <taxon>Aureobasidium</taxon>
    </lineage>
</organism>
<evidence type="ECO:0000313" key="3">
    <source>
        <dbReference type="Proteomes" id="UP000745764"/>
    </source>
</evidence>
<gene>
    <name evidence="2" type="ORF">AWRI4620_LOCUS2221</name>
</gene>
<dbReference type="InterPro" id="IPR000210">
    <property type="entry name" value="BTB/POZ_dom"/>
</dbReference>
<dbReference type="Proteomes" id="UP000745764">
    <property type="component" value="Unassembled WGS sequence"/>
</dbReference>
<protein>
    <recommendedName>
        <fullName evidence="1">BTB domain-containing protein</fullName>
    </recommendedName>
</protein>
<evidence type="ECO:0000313" key="2">
    <source>
        <dbReference type="EMBL" id="CAD0107966.1"/>
    </source>
</evidence>
<reference evidence="2" key="1">
    <citation type="submission" date="2020-06" db="EMBL/GenBank/DDBJ databases">
        <authorList>
            <person name="Onetto C."/>
        </authorList>
    </citation>
    <scope>NUCLEOTIDE SEQUENCE</scope>
</reference>
<feature type="domain" description="BTB" evidence="1">
    <location>
        <begin position="17"/>
        <end position="66"/>
    </location>
</feature>
<sequence length="104" mass="11599">MSSKWDSKDTFLETIANLSESGAYSDFKIVCGVDTYNVHRAIICPQSDFFRAACRPDTFQEGHTGVLTLPANAGRDTDAMKIPLTPDEVDWDLDVEKIPRRSDS</sequence>